<sequence>MSITRHQAAGAYRRWEPVDFDAPETPPAPDPPPPAEEPAPAPLQPEPEPEPLAGLQLPTAEDIERMHEDARAAGHAEGHAEGYAAGFEAGREAGQAEGAERVEEAARRLAELAGNLDQALGRLDQEVAEELMALSIEIARQMVHHTLAVHPEAVIDTVRSALLQIPQGHAQIRLHPDDCELVRQHMGEQLGHSGHRIIEDAELLRGSCRIDSPGAQVDATLETRWQRTLETLGREHAQWQPSDDDGEA</sequence>
<evidence type="ECO:0000256" key="6">
    <source>
        <dbReference type="ARBA" id="ARBA00022490"/>
    </source>
</evidence>
<keyword evidence="14" id="KW-1185">Reference proteome</keyword>
<dbReference type="InterPro" id="IPR051472">
    <property type="entry name" value="T3SS_Stator/FliH"/>
</dbReference>
<feature type="region of interest" description="Disordered" evidence="11">
    <location>
        <begin position="1"/>
        <end position="55"/>
    </location>
</feature>
<comment type="similarity">
    <text evidence="3">Belongs to the FliH family.</text>
</comment>
<comment type="function">
    <text evidence="1">Needed for flagellar regrowth and assembly.</text>
</comment>
<dbReference type="InterPro" id="IPR000563">
    <property type="entry name" value="Flag_FliH"/>
</dbReference>
<evidence type="ECO:0000256" key="10">
    <source>
        <dbReference type="SAM" id="Coils"/>
    </source>
</evidence>
<evidence type="ECO:0000259" key="12">
    <source>
        <dbReference type="Pfam" id="PF02108"/>
    </source>
</evidence>
<comment type="subcellular location">
    <subcellularLocation>
        <location evidence="2">Cytoplasm</location>
    </subcellularLocation>
</comment>
<dbReference type="RefSeq" id="WP_096446186.1">
    <property type="nucleotide sequence ID" value="NZ_JBHSOG010000023.1"/>
</dbReference>
<keyword evidence="13" id="KW-0969">Cilium</keyword>
<evidence type="ECO:0000256" key="9">
    <source>
        <dbReference type="ARBA" id="ARBA00023225"/>
    </source>
</evidence>
<keyword evidence="10" id="KW-0175">Coiled coil</keyword>
<evidence type="ECO:0000256" key="4">
    <source>
        <dbReference type="ARBA" id="ARBA00016507"/>
    </source>
</evidence>
<dbReference type="Proteomes" id="UP001595974">
    <property type="component" value="Unassembled WGS sequence"/>
</dbReference>
<keyword evidence="13" id="KW-0282">Flagellum</keyword>
<proteinExistence type="inferred from homology"/>
<dbReference type="PANTHER" id="PTHR34982">
    <property type="entry name" value="YOP PROTEINS TRANSLOCATION PROTEIN L"/>
    <property type="match status" value="1"/>
</dbReference>
<dbReference type="InterPro" id="IPR018035">
    <property type="entry name" value="Flagellar_FliH/T3SS_HrpE"/>
</dbReference>
<evidence type="ECO:0000256" key="8">
    <source>
        <dbReference type="ARBA" id="ARBA00022927"/>
    </source>
</evidence>
<evidence type="ECO:0000256" key="5">
    <source>
        <dbReference type="ARBA" id="ARBA00022448"/>
    </source>
</evidence>
<dbReference type="EMBL" id="JBHSOG010000023">
    <property type="protein sequence ID" value="MFC5768994.1"/>
    <property type="molecule type" value="Genomic_DNA"/>
</dbReference>
<organism evidence="13 14">
    <name type="scientific">Thauera sinica</name>
    <dbReference type="NCBI Taxonomy" id="2665146"/>
    <lineage>
        <taxon>Bacteria</taxon>
        <taxon>Pseudomonadati</taxon>
        <taxon>Pseudomonadota</taxon>
        <taxon>Betaproteobacteria</taxon>
        <taxon>Rhodocyclales</taxon>
        <taxon>Zoogloeaceae</taxon>
        <taxon>Thauera</taxon>
    </lineage>
</organism>
<keyword evidence="6" id="KW-0963">Cytoplasm</keyword>
<feature type="compositionally biased region" description="Pro residues" evidence="11">
    <location>
        <begin position="24"/>
        <end position="46"/>
    </location>
</feature>
<evidence type="ECO:0000256" key="3">
    <source>
        <dbReference type="ARBA" id="ARBA00006602"/>
    </source>
</evidence>
<protein>
    <recommendedName>
        <fullName evidence="4">Flagellar assembly protein FliH</fullName>
    </recommendedName>
</protein>
<evidence type="ECO:0000256" key="2">
    <source>
        <dbReference type="ARBA" id="ARBA00004496"/>
    </source>
</evidence>
<evidence type="ECO:0000256" key="11">
    <source>
        <dbReference type="SAM" id="MobiDB-lite"/>
    </source>
</evidence>
<keyword evidence="9" id="KW-1006">Bacterial flagellum protein export</keyword>
<comment type="caution">
    <text evidence="13">The sequence shown here is derived from an EMBL/GenBank/DDBJ whole genome shotgun (WGS) entry which is preliminary data.</text>
</comment>
<reference evidence="14" key="1">
    <citation type="journal article" date="2019" name="Int. J. Syst. Evol. Microbiol.">
        <title>The Global Catalogue of Microorganisms (GCM) 10K type strain sequencing project: providing services to taxonomists for standard genome sequencing and annotation.</title>
        <authorList>
            <consortium name="The Broad Institute Genomics Platform"/>
            <consortium name="The Broad Institute Genome Sequencing Center for Infectious Disease"/>
            <person name="Wu L."/>
            <person name="Ma J."/>
        </authorList>
    </citation>
    <scope>NUCLEOTIDE SEQUENCE [LARGE SCALE GENOMIC DNA]</scope>
    <source>
        <strain evidence="14">SHR3</strain>
    </source>
</reference>
<dbReference type="NCBIfam" id="NF004270">
    <property type="entry name" value="PRK05687.2-1"/>
    <property type="match status" value="1"/>
</dbReference>
<keyword evidence="8" id="KW-0653">Protein transport</keyword>
<dbReference type="PRINTS" id="PR01003">
    <property type="entry name" value="FLGFLIH"/>
</dbReference>
<name>A0ABW1APD4_9RHOO</name>
<gene>
    <name evidence="13" type="primary">fliH</name>
    <name evidence="13" type="ORF">ACFPTN_06380</name>
</gene>
<accession>A0ABW1APD4</accession>
<keyword evidence="13" id="KW-0966">Cell projection</keyword>
<keyword evidence="5" id="KW-0813">Transport</keyword>
<evidence type="ECO:0000313" key="14">
    <source>
        <dbReference type="Proteomes" id="UP001595974"/>
    </source>
</evidence>
<feature type="domain" description="Flagellar assembly protein FliH/Type III secretion system HrpE" evidence="12">
    <location>
        <begin position="104"/>
        <end position="227"/>
    </location>
</feature>
<evidence type="ECO:0000256" key="1">
    <source>
        <dbReference type="ARBA" id="ARBA00003041"/>
    </source>
</evidence>
<dbReference type="PANTHER" id="PTHR34982:SF1">
    <property type="entry name" value="FLAGELLAR ASSEMBLY PROTEIN FLIH"/>
    <property type="match status" value="1"/>
</dbReference>
<feature type="coiled-coil region" evidence="10">
    <location>
        <begin position="102"/>
        <end position="129"/>
    </location>
</feature>
<dbReference type="Pfam" id="PF02108">
    <property type="entry name" value="FliH"/>
    <property type="match status" value="1"/>
</dbReference>
<keyword evidence="7" id="KW-1005">Bacterial flagellum biogenesis</keyword>
<evidence type="ECO:0000256" key="7">
    <source>
        <dbReference type="ARBA" id="ARBA00022795"/>
    </source>
</evidence>
<evidence type="ECO:0000313" key="13">
    <source>
        <dbReference type="EMBL" id="MFC5768994.1"/>
    </source>
</evidence>